<feature type="transmembrane region" description="Helical" evidence="1">
    <location>
        <begin position="7"/>
        <end position="26"/>
    </location>
</feature>
<keyword evidence="3" id="KW-1185">Reference proteome</keyword>
<dbReference type="EMBL" id="AP025028">
    <property type="protein sequence ID" value="BDA77317.1"/>
    <property type="molecule type" value="Genomic_DNA"/>
</dbReference>
<evidence type="ECO:0000313" key="3">
    <source>
        <dbReference type="Proteomes" id="UP000245263"/>
    </source>
</evidence>
<keyword evidence="1" id="KW-1133">Transmembrane helix</keyword>
<organism evidence="2 3">
    <name type="scientific">Leptospira kobayashii</name>
    <dbReference type="NCBI Taxonomy" id="1917830"/>
    <lineage>
        <taxon>Bacteria</taxon>
        <taxon>Pseudomonadati</taxon>
        <taxon>Spirochaetota</taxon>
        <taxon>Spirochaetia</taxon>
        <taxon>Leptospirales</taxon>
        <taxon>Leptospiraceae</taxon>
        <taxon>Leptospira</taxon>
    </lineage>
</organism>
<dbReference type="RefSeq" id="WP_109021927.1">
    <property type="nucleotide sequence ID" value="NZ_AP025028.1"/>
</dbReference>
<keyword evidence="1" id="KW-0812">Transmembrane</keyword>
<dbReference type="InterPro" id="IPR011990">
    <property type="entry name" value="TPR-like_helical_dom_sf"/>
</dbReference>
<accession>A0ABN6K8N6</accession>
<evidence type="ECO:0008006" key="4">
    <source>
        <dbReference type="Google" id="ProtNLM"/>
    </source>
</evidence>
<gene>
    <name evidence="2" type="ORF">LPTSP3_g02470</name>
</gene>
<reference evidence="2 3" key="1">
    <citation type="submission" date="2021-08" db="EMBL/GenBank/DDBJ databases">
        <title>Complete genome sequence of Leptospira kobayashii strain E30.</title>
        <authorList>
            <person name="Nakao R."/>
            <person name="Nakamura S."/>
            <person name="Masuzawa T."/>
            <person name="Koizumi N."/>
        </authorList>
    </citation>
    <scope>NUCLEOTIDE SEQUENCE [LARGE SCALE GENOMIC DNA]</scope>
    <source>
        <strain evidence="2 3">E30</strain>
    </source>
</reference>
<dbReference type="Proteomes" id="UP000245263">
    <property type="component" value="Chromosome 1"/>
</dbReference>
<sequence>MNKYNIVRILLVVGLLSVIAFYIIFYDFLKEATIVTISILFGFIVNEIVYNTNKQRYQKSKEALFRLFPKPFIPKNYYIENHKAIIRIKKYFKTVKAKEIKGKFREALHNLHLGLKTISEPILLESLSMLLYSNGEIHKAIKNLKSMKTTDTKSEKNKYNLLSVCYNKIGDYHRSIQCLTKVSELLQAVDIRERVRNLADKAECYYNLDERSEASPNIREAYRIAKKNNYTEGKLYVHRILLNYYQKQNAITEIAKILTSTYALLTNENIDKFDDYGLISANAIFDFERTLVLDLLTDDKIRQSILDQEFSNDVLEDLKNFFINREENSKQIQEAITNNLKSTALKNLDKLNLLSA</sequence>
<dbReference type="Gene3D" id="1.25.40.10">
    <property type="entry name" value="Tetratricopeptide repeat domain"/>
    <property type="match status" value="1"/>
</dbReference>
<protein>
    <recommendedName>
        <fullName evidence="4">Tetratricopeptide repeat protein</fullName>
    </recommendedName>
</protein>
<evidence type="ECO:0000313" key="2">
    <source>
        <dbReference type="EMBL" id="BDA77317.1"/>
    </source>
</evidence>
<name>A0ABN6K8N6_9LEPT</name>
<feature type="transmembrane region" description="Helical" evidence="1">
    <location>
        <begin position="32"/>
        <end position="50"/>
    </location>
</feature>
<keyword evidence="1" id="KW-0472">Membrane</keyword>
<dbReference type="SUPFAM" id="SSF48452">
    <property type="entry name" value="TPR-like"/>
    <property type="match status" value="1"/>
</dbReference>
<evidence type="ECO:0000256" key="1">
    <source>
        <dbReference type="SAM" id="Phobius"/>
    </source>
</evidence>
<proteinExistence type="predicted"/>